<evidence type="ECO:0000256" key="4">
    <source>
        <dbReference type="ARBA" id="ARBA00022679"/>
    </source>
</evidence>
<dbReference type="SUPFAM" id="SSF55874">
    <property type="entry name" value="ATPase domain of HSP90 chaperone/DNA topoisomerase II/histidine kinase"/>
    <property type="match status" value="1"/>
</dbReference>
<protein>
    <submittedName>
        <fullName evidence="11">Sensor histidine kinase</fullName>
    </submittedName>
</protein>
<keyword evidence="7 9" id="KW-1133">Transmembrane helix</keyword>
<dbReference type="CDD" id="cd06225">
    <property type="entry name" value="HAMP"/>
    <property type="match status" value="1"/>
</dbReference>
<dbReference type="GO" id="GO:0005886">
    <property type="term" value="C:plasma membrane"/>
    <property type="evidence" value="ECO:0007669"/>
    <property type="project" value="UniProtKB-SubCell"/>
</dbReference>
<dbReference type="RefSeq" id="WP_120978202.1">
    <property type="nucleotide sequence ID" value="NZ_RBZM01000007.1"/>
</dbReference>
<feature type="transmembrane region" description="Helical" evidence="9">
    <location>
        <begin position="12"/>
        <end position="38"/>
    </location>
</feature>
<evidence type="ECO:0000256" key="7">
    <source>
        <dbReference type="ARBA" id="ARBA00022989"/>
    </source>
</evidence>
<comment type="subcellular location">
    <subcellularLocation>
        <location evidence="1">Cell membrane</location>
        <topology evidence="1">Multi-pass membrane protein</topology>
    </subcellularLocation>
</comment>
<dbReference type="Gene3D" id="3.30.450.20">
    <property type="entry name" value="PAS domain"/>
    <property type="match status" value="2"/>
</dbReference>
<evidence type="ECO:0000256" key="5">
    <source>
        <dbReference type="ARBA" id="ARBA00022692"/>
    </source>
</evidence>
<keyword evidence="8 9" id="KW-0472">Membrane</keyword>
<feature type="transmembrane region" description="Helical" evidence="9">
    <location>
        <begin position="301"/>
        <end position="329"/>
    </location>
</feature>
<sequence>MKKMIAEMRLKPRLIIAFSCFTVIPFLVIGGIFLWLYVSYNKEIIKDAAVQNNEQIIKNINTSLEPVISLSMYPIYNKEIFQLMKKDYRDYPYKGLEISRDFDTINHAIANNILNYSNVIDSAMIYQITNHLLIGRSNLEYVNHTYLNDEFFLQPYVREILKRKGSHVFVGIHADKLMAVKKKYVVSVGRSIIDPYTREDLGLVMLNLGVDKLKQLWSDISFTENTKFYLIDEQKNIIYSPNEAEISQNSKQVLPFDIDAIDQTGKYENKNVFALVSESSLSHWRAITIIPKNEMFSYLNFLLKIIFALLLLVLVLSIITAIFIATSITKPLASLEKKMREVSRGNLEVKVHIEHGEIGKISMTVDGMLQEIRMLIRRIYQEEQEKRNAELRALQSQINPHFMYNTINVIKWMAKLQGAAGIEEALTAFSSVIRFTAKTDSDYVTVKEELDFIQDYTKILGFRYLNKFEVLYEAGEEVLHCRTPKFMLQPLVENAVFHGFYDIAHKGKLIVRIEKSDENLVMSVIDNGKGLSVEQLDAIDSNNAEHKLNSIGISNIRKRIEMNFGIGYGLYLESTENQGTTARIVIPIMGQGNRGD</sequence>
<comment type="caution">
    <text evidence="11">The sequence shown here is derived from an EMBL/GenBank/DDBJ whole genome shotgun (WGS) entry which is preliminary data.</text>
</comment>
<organism evidence="11 12">
    <name type="scientific">Cohnella endophytica</name>
    <dbReference type="NCBI Taxonomy" id="2419778"/>
    <lineage>
        <taxon>Bacteria</taxon>
        <taxon>Bacillati</taxon>
        <taxon>Bacillota</taxon>
        <taxon>Bacilli</taxon>
        <taxon>Bacillales</taxon>
        <taxon>Paenibacillaceae</taxon>
        <taxon>Cohnella</taxon>
    </lineage>
</organism>
<dbReference type="InterPro" id="IPR003594">
    <property type="entry name" value="HATPase_dom"/>
</dbReference>
<keyword evidence="3" id="KW-0597">Phosphoprotein</keyword>
<dbReference type="Pfam" id="PF02743">
    <property type="entry name" value="dCache_1"/>
    <property type="match status" value="1"/>
</dbReference>
<dbReference type="PROSITE" id="PS50885">
    <property type="entry name" value="HAMP"/>
    <property type="match status" value="1"/>
</dbReference>
<evidence type="ECO:0000313" key="12">
    <source>
        <dbReference type="Proteomes" id="UP000282076"/>
    </source>
</evidence>
<keyword evidence="6 11" id="KW-0418">Kinase</keyword>
<evidence type="ECO:0000256" key="6">
    <source>
        <dbReference type="ARBA" id="ARBA00022777"/>
    </source>
</evidence>
<dbReference type="PANTHER" id="PTHR34220:SF7">
    <property type="entry name" value="SENSOR HISTIDINE KINASE YPDA"/>
    <property type="match status" value="1"/>
</dbReference>
<evidence type="ECO:0000256" key="3">
    <source>
        <dbReference type="ARBA" id="ARBA00022553"/>
    </source>
</evidence>
<dbReference type="Proteomes" id="UP000282076">
    <property type="component" value="Unassembled WGS sequence"/>
</dbReference>
<dbReference type="SMART" id="SM00304">
    <property type="entry name" value="HAMP"/>
    <property type="match status" value="1"/>
</dbReference>
<keyword evidence="5 9" id="KW-0812">Transmembrane</keyword>
<dbReference type="GO" id="GO:0000155">
    <property type="term" value="F:phosphorelay sensor kinase activity"/>
    <property type="evidence" value="ECO:0007669"/>
    <property type="project" value="InterPro"/>
</dbReference>
<evidence type="ECO:0000256" key="9">
    <source>
        <dbReference type="SAM" id="Phobius"/>
    </source>
</evidence>
<dbReference type="InterPro" id="IPR010559">
    <property type="entry name" value="Sig_transdc_His_kin_internal"/>
</dbReference>
<dbReference type="OrthoDB" id="9776552at2"/>
<dbReference type="InterPro" id="IPR033479">
    <property type="entry name" value="dCache_1"/>
</dbReference>
<dbReference type="Gene3D" id="3.30.565.10">
    <property type="entry name" value="Histidine kinase-like ATPase, C-terminal domain"/>
    <property type="match status" value="1"/>
</dbReference>
<evidence type="ECO:0000259" key="10">
    <source>
        <dbReference type="PROSITE" id="PS50885"/>
    </source>
</evidence>
<evidence type="ECO:0000313" key="11">
    <source>
        <dbReference type="EMBL" id="RKP51503.1"/>
    </source>
</evidence>
<proteinExistence type="predicted"/>
<dbReference type="AlphaFoldDB" id="A0A494XV99"/>
<gene>
    <name evidence="11" type="ORF">D7Z26_17095</name>
</gene>
<dbReference type="Pfam" id="PF00672">
    <property type="entry name" value="HAMP"/>
    <property type="match status" value="1"/>
</dbReference>
<name>A0A494XV99_9BACL</name>
<evidence type="ECO:0000256" key="8">
    <source>
        <dbReference type="ARBA" id="ARBA00023136"/>
    </source>
</evidence>
<feature type="domain" description="HAMP" evidence="10">
    <location>
        <begin position="326"/>
        <end position="377"/>
    </location>
</feature>
<dbReference type="Pfam" id="PF02518">
    <property type="entry name" value="HATPase_c"/>
    <property type="match status" value="1"/>
</dbReference>
<dbReference type="InterPro" id="IPR036890">
    <property type="entry name" value="HATPase_C_sf"/>
</dbReference>
<dbReference type="InterPro" id="IPR050640">
    <property type="entry name" value="Bact_2-comp_sensor_kinase"/>
</dbReference>
<keyword evidence="4" id="KW-0808">Transferase</keyword>
<evidence type="ECO:0000256" key="1">
    <source>
        <dbReference type="ARBA" id="ARBA00004651"/>
    </source>
</evidence>
<keyword evidence="2" id="KW-1003">Cell membrane</keyword>
<dbReference type="EMBL" id="RBZM01000007">
    <property type="protein sequence ID" value="RKP51503.1"/>
    <property type="molecule type" value="Genomic_DNA"/>
</dbReference>
<dbReference type="InterPro" id="IPR003660">
    <property type="entry name" value="HAMP_dom"/>
</dbReference>
<keyword evidence="12" id="KW-1185">Reference proteome</keyword>
<reference evidence="11 12" key="1">
    <citation type="submission" date="2018-10" db="EMBL/GenBank/DDBJ databases">
        <title>Cohnella sp. M2MS4P-1, whole genome shotgun sequence.</title>
        <authorList>
            <person name="Tuo L."/>
        </authorList>
    </citation>
    <scope>NUCLEOTIDE SEQUENCE [LARGE SCALE GENOMIC DNA]</scope>
    <source>
        <strain evidence="11 12">M2MS4P-1</strain>
    </source>
</reference>
<dbReference type="Pfam" id="PF06580">
    <property type="entry name" value="His_kinase"/>
    <property type="match status" value="1"/>
</dbReference>
<dbReference type="SUPFAM" id="SSF158472">
    <property type="entry name" value="HAMP domain-like"/>
    <property type="match status" value="1"/>
</dbReference>
<evidence type="ECO:0000256" key="2">
    <source>
        <dbReference type="ARBA" id="ARBA00022475"/>
    </source>
</evidence>
<dbReference type="PANTHER" id="PTHR34220">
    <property type="entry name" value="SENSOR HISTIDINE KINASE YPDA"/>
    <property type="match status" value="1"/>
</dbReference>
<accession>A0A494XV99</accession>
<dbReference type="Gene3D" id="6.10.340.10">
    <property type="match status" value="1"/>
</dbReference>